<reference evidence="3 4" key="1">
    <citation type="journal article" date="2022" name="Gigascience">
        <title>A chromosome-level genome assembly and annotation of the desert horned lizard, Phrynosoma platyrhinos, provides insight into chromosomal rearrangements among reptiles.</title>
        <authorList>
            <person name="Koochekian N."/>
            <person name="Ascanio A."/>
            <person name="Farleigh K."/>
            <person name="Card D.C."/>
            <person name="Schield D.R."/>
            <person name="Castoe T.A."/>
            <person name="Jezkova T."/>
        </authorList>
    </citation>
    <scope>NUCLEOTIDE SEQUENCE [LARGE SCALE GENOMIC DNA]</scope>
    <source>
        <strain evidence="3">NK-2021</strain>
    </source>
</reference>
<evidence type="ECO:0000313" key="4">
    <source>
        <dbReference type="Proteomes" id="UP000826234"/>
    </source>
</evidence>
<dbReference type="Proteomes" id="UP000826234">
    <property type="component" value="Unassembled WGS sequence"/>
</dbReference>
<feature type="domain" description="A-kinase anchor protein 7-like phosphoesterase" evidence="2">
    <location>
        <begin position="68"/>
        <end position="126"/>
    </location>
</feature>
<name>A0ABQ7SKD3_PHRPL</name>
<dbReference type="SUPFAM" id="SSF55144">
    <property type="entry name" value="LigT-like"/>
    <property type="match status" value="1"/>
</dbReference>
<gene>
    <name evidence="3" type="ORF">JD844_016409</name>
</gene>
<dbReference type="PANTHER" id="PTHR15934">
    <property type="entry name" value="RNA 2',3'-CYCLIC PHOSPHODIESTERASE"/>
    <property type="match status" value="1"/>
</dbReference>
<evidence type="ECO:0000313" key="3">
    <source>
        <dbReference type="EMBL" id="KAH0617806.1"/>
    </source>
</evidence>
<dbReference type="InterPro" id="IPR019510">
    <property type="entry name" value="AKAP7-like_phosphoesterase"/>
</dbReference>
<comment type="caution">
    <text evidence="3">The sequence shown here is derived from an EMBL/GenBank/DDBJ whole genome shotgun (WGS) entry which is preliminary data.</text>
</comment>
<dbReference type="EMBL" id="JAIPUX010005289">
    <property type="protein sequence ID" value="KAH0617806.1"/>
    <property type="molecule type" value="Genomic_DNA"/>
</dbReference>
<dbReference type="InterPro" id="IPR052641">
    <property type="entry name" value="AKAP7_isoform_gamma"/>
</dbReference>
<dbReference type="Gene3D" id="3.90.1140.10">
    <property type="entry name" value="Cyclic phosphodiesterase"/>
    <property type="match status" value="3"/>
</dbReference>
<proteinExistence type="predicted"/>
<accession>A0ABQ7SKD3</accession>
<protein>
    <recommendedName>
        <fullName evidence="2">A-kinase anchor protein 7-like phosphoesterase domain-containing protein</fullName>
    </recommendedName>
</protein>
<keyword evidence="4" id="KW-1185">Reference proteome</keyword>
<dbReference type="Pfam" id="PF10469">
    <property type="entry name" value="AKAP7_NLS"/>
    <property type="match status" value="2"/>
</dbReference>
<organism evidence="3 4">
    <name type="scientific">Phrynosoma platyrhinos</name>
    <name type="common">Desert horned lizard</name>
    <dbReference type="NCBI Taxonomy" id="52577"/>
    <lineage>
        <taxon>Eukaryota</taxon>
        <taxon>Metazoa</taxon>
        <taxon>Chordata</taxon>
        <taxon>Craniata</taxon>
        <taxon>Vertebrata</taxon>
        <taxon>Euteleostomi</taxon>
        <taxon>Lepidosauria</taxon>
        <taxon>Squamata</taxon>
        <taxon>Bifurcata</taxon>
        <taxon>Unidentata</taxon>
        <taxon>Episquamata</taxon>
        <taxon>Toxicofera</taxon>
        <taxon>Iguania</taxon>
        <taxon>Phrynosomatidae</taxon>
        <taxon>Phrynosomatinae</taxon>
        <taxon>Phrynosoma</taxon>
    </lineage>
</organism>
<dbReference type="InterPro" id="IPR009097">
    <property type="entry name" value="Cyclic_Pdiesterase"/>
</dbReference>
<dbReference type="PANTHER" id="PTHR15934:SF4">
    <property type="entry name" value="A-KINASE ANCHOR PROTEIN 7-LIKE PHOSPHOESTERASE DOMAIN-CONTAINING PROTEIN"/>
    <property type="match status" value="1"/>
</dbReference>
<evidence type="ECO:0000259" key="2">
    <source>
        <dbReference type="Pfam" id="PF10469"/>
    </source>
</evidence>
<evidence type="ECO:0000256" key="1">
    <source>
        <dbReference type="SAM" id="MobiDB-lite"/>
    </source>
</evidence>
<feature type="region of interest" description="Disordered" evidence="1">
    <location>
        <begin position="1"/>
        <end position="42"/>
    </location>
</feature>
<sequence length="368" mass="41498">MLHIHLSSSSEEDLKETITILQQGKGSADENATDQQQPSSDRRVHMVIAEEKIHEEQAGSKKYRKDVPNYFVAIPITSEQILDKIEDVQELIFIKEPNLFKALIPVQTIHLTIIVAHLRTDDDVKRGVVKSPFQGKLSIPEISIGNKMLQSGRCQREDAACRGTEKGKIATGPLEDAEGPIQMLREESPVSQATMTSEIEEFPSEKAYLEGYHSQWAVSALEHSKAKVQTLLQGKLFSMTFHGIGQFNNQVIYVKMSEDEQQMLSKIAVPEGFRKIREDLYTEYEDSAFGTEILNRIDLCAMHKKKQDSGYYHCEYSINVGPTCTEDNGDKKEPREEVHCVALSDDGTCDHTRANRGSKDLQLKVIKM</sequence>
<feature type="domain" description="A-kinase anchor protein 7-like phosphoesterase" evidence="2">
    <location>
        <begin position="278"/>
        <end position="319"/>
    </location>
</feature>